<dbReference type="InterPro" id="IPR002933">
    <property type="entry name" value="Peptidase_M20"/>
</dbReference>
<dbReference type="Pfam" id="PF01546">
    <property type="entry name" value="Peptidase_M20"/>
    <property type="match status" value="1"/>
</dbReference>
<accession>A0A3B0S9K3</accession>
<sequence>MPVLNRVAELHEEVTGWRREIHSNPELLYDVHETAAKVADLLKGFGVDEIVTGIGQTGVVGIINGNKTNSGKTIGLRADMDALPIIEETGKEYASKIEGKMHACGHDGHTAMLLGAAKYLSETRNFNGRVALIFQPAEEGGAGGKAMVDDGMMDRFNINEVYGMHNMPDLPVGQFAMRPGTLLASADLLQITMKGKGGHAAKPHECVDPIVAASAAVQAIQSFASRNVDPLNSVVVSITQFHAGTAFNIIPQEAHLSGTVRCLDEEVRTLVEKRVEEIVSHVALAHGCTADVKYERMYPPTVNHVEQVNFAGEICRSIAGDANVDMNTPPVMGGEDFSFMLEARPGAFIYVGNGDSAGLHHPAYDFNDEAIPHGISFFAELVHKSMPA</sequence>
<dbReference type="InterPro" id="IPR011650">
    <property type="entry name" value="Peptidase_M20_dimer"/>
</dbReference>
<evidence type="ECO:0000259" key="2">
    <source>
        <dbReference type="Pfam" id="PF07687"/>
    </source>
</evidence>
<organism evidence="3">
    <name type="scientific">hydrothermal vent metagenome</name>
    <dbReference type="NCBI Taxonomy" id="652676"/>
    <lineage>
        <taxon>unclassified sequences</taxon>
        <taxon>metagenomes</taxon>
        <taxon>ecological metagenomes</taxon>
    </lineage>
</organism>
<dbReference type="EMBL" id="UOEC01000189">
    <property type="protein sequence ID" value="VAW01738.1"/>
    <property type="molecule type" value="Genomic_DNA"/>
</dbReference>
<dbReference type="Pfam" id="PF07687">
    <property type="entry name" value="M20_dimer"/>
    <property type="match status" value="1"/>
</dbReference>
<dbReference type="AlphaFoldDB" id="A0A3B0S9K3"/>
<dbReference type="FunFam" id="3.30.70.360:FF:000001">
    <property type="entry name" value="N-acetyldiaminopimelate deacetylase"/>
    <property type="match status" value="1"/>
</dbReference>
<dbReference type="InterPro" id="IPR017439">
    <property type="entry name" value="Amidohydrolase"/>
</dbReference>
<dbReference type="EC" id="3.5.1.47" evidence="3"/>
<evidence type="ECO:0000313" key="3">
    <source>
        <dbReference type="EMBL" id="VAW01738.1"/>
    </source>
</evidence>
<dbReference type="PIRSF" id="PIRSF005962">
    <property type="entry name" value="Pept_M20D_amidohydro"/>
    <property type="match status" value="1"/>
</dbReference>
<evidence type="ECO:0000256" key="1">
    <source>
        <dbReference type="ARBA" id="ARBA00022801"/>
    </source>
</evidence>
<feature type="domain" description="Peptidase M20 dimerisation" evidence="2">
    <location>
        <begin position="190"/>
        <end position="284"/>
    </location>
</feature>
<dbReference type="PANTHER" id="PTHR11014:SF63">
    <property type="entry name" value="METALLOPEPTIDASE, PUTATIVE (AFU_ORTHOLOGUE AFUA_6G09600)-RELATED"/>
    <property type="match status" value="1"/>
</dbReference>
<dbReference type="Gene3D" id="3.30.70.360">
    <property type="match status" value="1"/>
</dbReference>
<dbReference type="NCBIfam" id="TIGR01891">
    <property type="entry name" value="amidohydrolases"/>
    <property type="match status" value="1"/>
</dbReference>
<dbReference type="GO" id="GO:0050118">
    <property type="term" value="F:N-acetyldiaminopimelate deacetylase activity"/>
    <property type="evidence" value="ECO:0007669"/>
    <property type="project" value="UniProtKB-EC"/>
</dbReference>
<name>A0A3B0S9K3_9ZZZZ</name>
<dbReference type="Gene3D" id="3.40.630.10">
    <property type="entry name" value="Zn peptidases"/>
    <property type="match status" value="1"/>
</dbReference>
<gene>
    <name evidence="3" type="ORF">MNBD_ALPHA08-1785</name>
</gene>
<dbReference type="SUPFAM" id="SSF55031">
    <property type="entry name" value="Bacterial exopeptidase dimerisation domain"/>
    <property type="match status" value="1"/>
</dbReference>
<proteinExistence type="predicted"/>
<reference evidence="3" key="1">
    <citation type="submission" date="2018-06" db="EMBL/GenBank/DDBJ databases">
        <authorList>
            <person name="Zhirakovskaya E."/>
        </authorList>
    </citation>
    <scope>NUCLEOTIDE SEQUENCE</scope>
</reference>
<dbReference type="InterPro" id="IPR036264">
    <property type="entry name" value="Bact_exopeptidase_dim_dom"/>
</dbReference>
<protein>
    <submittedName>
        <fullName evidence="3">N-acetyl-L,L-diaminopimelate deacetylase</fullName>
        <ecNumber evidence="3">3.5.1.47</ecNumber>
    </submittedName>
</protein>
<dbReference type="SUPFAM" id="SSF53187">
    <property type="entry name" value="Zn-dependent exopeptidases"/>
    <property type="match status" value="1"/>
</dbReference>
<dbReference type="PANTHER" id="PTHR11014">
    <property type="entry name" value="PEPTIDASE M20 FAMILY MEMBER"/>
    <property type="match status" value="1"/>
</dbReference>
<keyword evidence="1 3" id="KW-0378">Hydrolase</keyword>
<dbReference type="CDD" id="cd05666">
    <property type="entry name" value="M20_Acy1-like"/>
    <property type="match status" value="1"/>
</dbReference>